<accession>A0A212EZH7</accession>
<dbReference type="CDD" id="cd04301">
    <property type="entry name" value="NAT_SF"/>
    <property type="match status" value="1"/>
</dbReference>
<dbReference type="KEGG" id="dpl:KGM_212872"/>
<dbReference type="InParanoid" id="A0A212EZH7"/>
<feature type="domain" description="N-acetyltransferase" evidence="2">
    <location>
        <begin position="1"/>
        <end position="114"/>
    </location>
</feature>
<evidence type="ECO:0000256" key="1">
    <source>
        <dbReference type="SAM" id="MobiDB-lite"/>
    </source>
</evidence>
<dbReference type="Proteomes" id="UP000007151">
    <property type="component" value="Unassembled WGS sequence"/>
</dbReference>
<evidence type="ECO:0000259" key="2">
    <source>
        <dbReference type="PROSITE" id="PS51186"/>
    </source>
</evidence>
<evidence type="ECO:0000313" key="4">
    <source>
        <dbReference type="Proteomes" id="UP000007151"/>
    </source>
</evidence>
<dbReference type="PANTHER" id="PTHR13538:SF4">
    <property type="entry name" value="N-ALPHA-ACETYLTRANSFERASE 80"/>
    <property type="match status" value="1"/>
</dbReference>
<dbReference type="eggNOG" id="KOG3397">
    <property type="taxonomic scope" value="Eukaryota"/>
</dbReference>
<protein>
    <recommendedName>
        <fullName evidence="2">N-acetyltransferase domain-containing protein</fullName>
    </recommendedName>
</protein>
<dbReference type="STRING" id="278856.A0A212EZH7"/>
<dbReference type="InterPro" id="IPR000182">
    <property type="entry name" value="GNAT_dom"/>
</dbReference>
<dbReference type="Pfam" id="PF00583">
    <property type="entry name" value="Acetyltransf_1"/>
    <property type="match status" value="1"/>
</dbReference>
<gene>
    <name evidence="3" type="ORF">KGM_212872</name>
</gene>
<feature type="region of interest" description="Disordered" evidence="1">
    <location>
        <begin position="112"/>
        <end position="141"/>
    </location>
</feature>
<keyword evidence="4" id="KW-1185">Reference proteome</keyword>
<organism evidence="3 4">
    <name type="scientific">Danaus plexippus plexippus</name>
    <dbReference type="NCBI Taxonomy" id="278856"/>
    <lineage>
        <taxon>Eukaryota</taxon>
        <taxon>Metazoa</taxon>
        <taxon>Ecdysozoa</taxon>
        <taxon>Arthropoda</taxon>
        <taxon>Hexapoda</taxon>
        <taxon>Insecta</taxon>
        <taxon>Pterygota</taxon>
        <taxon>Neoptera</taxon>
        <taxon>Endopterygota</taxon>
        <taxon>Lepidoptera</taxon>
        <taxon>Glossata</taxon>
        <taxon>Ditrysia</taxon>
        <taxon>Papilionoidea</taxon>
        <taxon>Nymphalidae</taxon>
        <taxon>Danainae</taxon>
        <taxon>Danaini</taxon>
        <taxon>Danaina</taxon>
        <taxon>Danaus</taxon>
        <taxon>Danaus</taxon>
    </lineage>
</organism>
<name>A0A212EZH7_DANPL</name>
<dbReference type="GO" id="GO:0005737">
    <property type="term" value="C:cytoplasm"/>
    <property type="evidence" value="ECO:0007669"/>
    <property type="project" value="TreeGrafter"/>
</dbReference>
<dbReference type="AlphaFoldDB" id="A0A212EZH7"/>
<proteinExistence type="predicted"/>
<dbReference type="InterPro" id="IPR039840">
    <property type="entry name" value="NAA80"/>
</dbReference>
<feature type="compositionally biased region" description="Polar residues" evidence="1">
    <location>
        <begin position="115"/>
        <end position="129"/>
    </location>
</feature>
<dbReference type="Gene3D" id="3.40.630.30">
    <property type="match status" value="1"/>
</dbReference>
<dbReference type="GO" id="GO:0008080">
    <property type="term" value="F:N-acetyltransferase activity"/>
    <property type="evidence" value="ECO:0007669"/>
    <property type="project" value="InterPro"/>
</dbReference>
<reference evidence="3 4" key="1">
    <citation type="journal article" date="2011" name="Cell">
        <title>The monarch butterfly genome yields insights into long-distance migration.</title>
        <authorList>
            <person name="Zhan S."/>
            <person name="Merlin C."/>
            <person name="Boore J.L."/>
            <person name="Reppert S.M."/>
        </authorList>
    </citation>
    <scope>NUCLEOTIDE SEQUENCE [LARGE SCALE GENOMIC DNA]</scope>
    <source>
        <strain evidence="3">F-2</strain>
    </source>
</reference>
<comment type="caution">
    <text evidence="3">The sequence shown here is derived from an EMBL/GenBank/DDBJ whole genome shotgun (WGS) entry which is preliminary data.</text>
</comment>
<dbReference type="SUPFAM" id="SSF55729">
    <property type="entry name" value="Acyl-CoA N-acyltransferases (Nat)"/>
    <property type="match status" value="1"/>
</dbReference>
<evidence type="ECO:0000313" key="3">
    <source>
        <dbReference type="EMBL" id="OWR46906.1"/>
    </source>
</evidence>
<dbReference type="PROSITE" id="PS51186">
    <property type="entry name" value="GNAT"/>
    <property type="match status" value="1"/>
</dbReference>
<dbReference type="GO" id="GO:1905502">
    <property type="term" value="F:acetyl-CoA binding"/>
    <property type="evidence" value="ECO:0007669"/>
    <property type="project" value="TreeGrafter"/>
</dbReference>
<dbReference type="EMBL" id="AGBW02011278">
    <property type="protein sequence ID" value="OWR46906.1"/>
    <property type="molecule type" value="Genomic_DNA"/>
</dbReference>
<sequence>MMSLQASCDDLPTSLILIDDQRHILGHCKLSRIPRIPHSCFLESVVIRKSMRGKKLGTYLMEQVENYCKHVLRLKMVHLSTRGQEDFYTKLGYEICEPISIYGGSTISYKAPITNDKSQPPKLTSSRNETIPPPPPMPVPQKINNVVKSNMTYMAKKFS</sequence>
<dbReference type="InterPro" id="IPR016181">
    <property type="entry name" value="Acyl_CoA_acyltransferase"/>
</dbReference>
<dbReference type="PANTHER" id="PTHR13538">
    <property type="entry name" value="N-ACETYLTRANSFERASE 6"/>
    <property type="match status" value="1"/>
</dbReference>
<dbReference type="FunCoup" id="A0A212EZH7">
    <property type="interactions" value="228"/>
</dbReference>